<accession>A0A060QM48</accession>
<evidence type="ECO:0000313" key="2">
    <source>
        <dbReference type="Proteomes" id="UP000027583"/>
    </source>
</evidence>
<sequence length="137" mass="15187">MARLTDLKTDSAAINDGVWVDIEQYPGLRIRTRGFTDAFIDAQARRLAQAAEKFRNNVERIPNAIRRQINAGLLAEFLLLDVDGLYLDDAETEKVTLDGFRDLLADPSYGQLQRCCWEAASLVASGAVKQAEEAEGN</sequence>
<reference evidence="1 2" key="1">
    <citation type="journal article" date="2014" name="Genome Biol. Evol.">
        <title>Acetic acid bacteria genomes reveal functional traits for adaptation to life in insect guts.</title>
        <authorList>
            <person name="Chouaia B."/>
            <person name="Gaiarsa S."/>
            <person name="Crotti E."/>
            <person name="Comandatore F."/>
            <person name="Degli Esposti M."/>
            <person name="Ricci I."/>
            <person name="Alma A."/>
            <person name="Favia G."/>
            <person name="Bandi C."/>
            <person name="Daffonchio D."/>
        </authorList>
    </citation>
    <scope>NUCLEOTIDE SEQUENCE [LARGE SCALE GENOMIC DNA]</scope>
    <source>
        <strain evidence="1 2">SF2.1</strain>
    </source>
</reference>
<dbReference type="EMBL" id="CBLX010000027">
    <property type="protein sequence ID" value="CDG41311.1"/>
    <property type="molecule type" value="Genomic_DNA"/>
</dbReference>
<reference evidence="1 2" key="2">
    <citation type="journal article" date="2014" name="PLoS ONE">
        <title>Evolution of mitochondria reconstructed from the energy metabolism of living bacteria.</title>
        <authorList>
            <person name="Degli Esposti M."/>
            <person name="Chouaia B."/>
            <person name="Comandatore F."/>
            <person name="Crotti E."/>
            <person name="Sassera D."/>
            <person name="Lievens P.M."/>
            <person name="Daffonchio D."/>
            <person name="Bandi C."/>
        </authorList>
    </citation>
    <scope>NUCLEOTIDE SEQUENCE [LARGE SCALE GENOMIC DNA]</scope>
    <source>
        <strain evidence="1 2">SF2.1</strain>
    </source>
</reference>
<organism evidence="1 2">
    <name type="scientific">Asaia bogorensis</name>
    <dbReference type="NCBI Taxonomy" id="91915"/>
    <lineage>
        <taxon>Bacteria</taxon>
        <taxon>Pseudomonadati</taxon>
        <taxon>Pseudomonadota</taxon>
        <taxon>Alphaproteobacteria</taxon>
        <taxon>Acetobacterales</taxon>
        <taxon>Acetobacteraceae</taxon>
        <taxon>Asaia</taxon>
    </lineage>
</organism>
<evidence type="ECO:0000313" key="1">
    <source>
        <dbReference type="EMBL" id="CDG41311.1"/>
    </source>
</evidence>
<dbReference type="RefSeq" id="WP_023979260.1">
    <property type="nucleotide sequence ID" value="NZ_CBLX010000027.1"/>
</dbReference>
<gene>
    <name evidence="1" type="ORF">ASAP_3266</name>
</gene>
<comment type="caution">
    <text evidence="1">The sequence shown here is derived from an EMBL/GenBank/DDBJ whole genome shotgun (WGS) entry which is preliminary data.</text>
</comment>
<proteinExistence type="predicted"/>
<dbReference type="Proteomes" id="UP000027583">
    <property type="component" value="Unassembled WGS sequence"/>
</dbReference>
<name>A0A060QM48_9PROT</name>
<protein>
    <submittedName>
        <fullName evidence="1">Uncharacterized protein</fullName>
    </submittedName>
</protein>
<dbReference type="AlphaFoldDB" id="A0A060QM48"/>